<dbReference type="Gene3D" id="1.20.120.350">
    <property type="entry name" value="Voltage-gated potassium channels. Chain C"/>
    <property type="match status" value="1"/>
</dbReference>
<dbReference type="GO" id="GO:0008076">
    <property type="term" value="C:voltage-gated potassium channel complex"/>
    <property type="evidence" value="ECO:0007669"/>
    <property type="project" value="InterPro"/>
</dbReference>
<keyword evidence="3 8" id="KW-0812">Transmembrane</keyword>
<comment type="subcellular location">
    <subcellularLocation>
        <location evidence="1">Membrane</location>
        <topology evidence="1">Multi-pass membrane protein</topology>
    </subcellularLocation>
</comment>
<dbReference type="Proteomes" id="UP000318138">
    <property type="component" value="Chromosome"/>
</dbReference>
<reference evidence="11" key="1">
    <citation type="submission" date="2019-07" db="EMBL/GenBank/DDBJ databases">
        <title>Bacillus alkalisoli sp. nov. isolated from saline soil.</title>
        <authorList>
            <person name="Sun J.-Q."/>
            <person name="Xu L."/>
        </authorList>
    </citation>
    <scope>NUCLEOTIDE SEQUENCE [LARGE SCALE GENOMIC DNA]</scope>
    <source>
        <strain evidence="11">M4U3P1</strain>
    </source>
</reference>
<organism evidence="10 11">
    <name type="scientific">Paenalkalicoccus suaedae</name>
    <dbReference type="NCBI Taxonomy" id="2592382"/>
    <lineage>
        <taxon>Bacteria</taxon>
        <taxon>Bacillati</taxon>
        <taxon>Bacillota</taxon>
        <taxon>Bacilli</taxon>
        <taxon>Bacillales</taxon>
        <taxon>Bacillaceae</taxon>
        <taxon>Paenalkalicoccus</taxon>
    </lineage>
</organism>
<dbReference type="InterPro" id="IPR028325">
    <property type="entry name" value="VG_K_chnl"/>
</dbReference>
<keyword evidence="11" id="KW-1185">Reference proteome</keyword>
<evidence type="ECO:0000256" key="2">
    <source>
        <dbReference type="ARBA" id="ARBA00022448"/>
    </source>
</evidence>
<dbReference type="EMBL" id="CP041372">
    <property type="protein sequence ID" value="QKS69776.1"/>
    <property type="molecule type" value="Genomic_DNA"/>
</dbReference>
<dbReference type="GO" id="GO:0001508">
    <property type="term" value="P:action potential"/>
    <property type="evidence" value="ECO:0007669"/>
    <property type="project" value="TreeGrafter"/>
</dbReference>
<feature type="transmembrane region" description="Helical" evidence="8">
    <location>
        <begin position="43"/>
        <end position="59"/>
    </location>
</feature>
<dbReference type="InterPro" id="IPR027359">
    <property type="entry name" value="Volt_channel_dom_sf"/>
</dbReference>
<dbReference type="RefSeq" id="WP_176007819.1">
    <property type="nucleotide sequence ID" value="NZ_CP041372.2"/>
</dbReference>
<dbReference type="KEGG" id="psua:FLK61_23580"/>
<keyword evidence="7 10" id="KW-0407">Ion channel</keyword>
<evidence type="ECO:0000256" key="7">
    <source>
        <dbReference type="ARBA" id="ARBA00023303"/>
    </source>
</evidence>
<evidence type="ECO:0000313" key="11">
    <source>
        <dbReference type="Proteomes" id="UP000318138"/>
    </source>
</evidence>
<name>A0A859FC19_9BACI</name>
<evidence type="ECO:0000256" key="5">
    <source>
        <dbReference type="ARBA" id="ARBA00023065"/>
    </source>
</evidence>
<evidence type="ECO:0000256" key="4">
    <source>
        <dbReference type="ARBA" id="ARBA00022989"/>
    </source>
</evidence>
<protein>
    <submittedName>
        <fullName evidence="10">Potassium channel family protein</fullName>
    </submittedName>
</protein>
<keyword evidence="6 8" id="KW-0472">Membrane</keyword>
<keyword evidence="2" id="KW-0813">Transport</keyword>
<dbReference type="PANTHER" id="PTHR11537">
    <property type="entry name" value="VOLTAGE-GATED POTASSIUM CHANNEL"/>
    <property type="match status" value="1"/>
</dbReference>
<dbReference type="PANTHER" id="PTHR11537:SF254">
    <property type="entry name" value="POTASSIUM VOLTAGE-GATED CHANNEL PROTEIN SHAB"/>
    <property type="match status" value="1"/>
</dbReference>
<accession>A0A859FC19</accession>
<dbReference type="SUPFAM" id="SSF81324">
    <property type="entry name" value="Voltage-gated potassium channels"/>
    <property type="match status" value="1"/>
</dbReference>
<dbReference type="InterPro" id="IPR013099">
    <property type="entry name" value="K_chnl_dom"/>
</dbReference>
<feature type="transmembrane region" description="Helical" evidence="8">
    <location>
        <begin position="12"/>
        <end position="31"/>
    </location>
</feature>
<evidence type="ECO:0000259" key="9">
    <source>
        <dbReference type="Pfam" id="PF07885"/>
    </source>
</evidence>
<feature type="domain" description="Potassium channel" evidence="9">
    <location>
        <begin position="125"/>
        <end position="198"/>
    </location>
</feature>
<dbReference type="Gene3D" id="1.20.5.110">
    <property type="match status" value="1"/>
</dbReference>
<evidence type="ECO:0000256" key="8">
    <source>
        <dbReference type="SAM" id="Phobius"/>
    </source>
</evidence>
<evidence type="ECO:0000256" key="3">
    <source>
        <dbReference type="ARBA" id="ARBA00022692"/>
    </source>
</evidence>
<sequence length="251" mass="28403">MSIPIKKTKWQLTYEGIMAVLALVSVSFIWGDQSIPLVRNLDVLIWIIFVIDVAVRFVLAPSKWTYIKRNPLDLIAIIPFDSIFRLARLARLFRLLRLLMVFKHYFTPLHGVLKTNSLDKVLMAVVILIFVASIPIRLIEPSIDSYSDAVWWAVVTATTVGYGDISPETMIGRLIAMVLMMFGIGLLGVVTSSVASYFLNGEKPVEEKKQPVSPTVAYLQAEVARVDELTDDEIERLQIMLESYKKQKESI</sequence>
<feature type="transmembrane region" description="Helical" evidence="8">
    <location>
        <begin position="121"/>
        <end position="139"/>
    </location>
</feature>
<keyword evidence="5" id="KW-0406">Ion transport</keyword>
<dbReference type="Gene3D" id="1.10.287.70">
    <property type="match status" value="1"/>
</dbReference>
<proteinExistence type="predicted"/>
<evidence type="ECO:0000313" key="10">
    <source>
        <dbReference type="EMBL" id="QKS69776.1"/>
    </source>
</evidence>
<dbReference type="AlphaFoldDB" id="A0A859FC19"/>
<evidence type="ECO:0000256" key="1">
    <source>
        <dbReference type="ARBA" id="ARBA00004141"/>
    </source>
</evidence>
<dbReference type="Pfam" id="PF07885">
    <property type="entry name" value="Ion_trans_2"/>
    <property type="match status" value="1"/>
</dbReference>
<evidence type="ECO:0000256" key="6">
    <source>
        <dbReference type="ARBA" id="ARBA00023136"/>
    </source>
</evidence>
<feature type="transmembrane region" description="Helical" evidence="8">
    <location>
        <begin position="175"/>
        <end position="199"/>
    </location>
</feature>
<gene>
    <name evidence="10" type="ORF">FLK61_23580</name>
</gene>
<keyword evidence="4 8" id="KW-1133">Transmembrane helix</keyword>
<dbReference type="GO" id="GO:0005249">
    <property type="term" value="F:voltage-gated potassium channel activity"/>
    <property type="evidence" value="ECO:0007669"/>
    <property type="project" value="InterPro"/>
</dbReference>